<reference evidence="2 3" key="1">
    <citation type="submission" date="2020-08" db="EMBL/GenBank/DDBJ databases">
        <title>Sequencing the genomes of 1000 actinobacteria strains.</title>
        <authorList>
            <person name="Klenk H.-P."/>
        </authorList>
    </citation>
    <scope>NUCLEOTIDE SEQUENCE [LARGE SCALE GENOMIC DNA]</scope>
    <source>
        <strain evidence="2 3">DSM 45298</strain>
    </source>
</reference>
<dbReference type="InterPro" id="IPR004401">
    <property type="entry name" value="YbaB/EbfC"/>
</dbReference>
<dbReference type="Pfam" id="PF02575">
    <property type="entry name" value="YbaB_DNA_bd"/>
    <property type="match status" value="1"/>
</dbReference>
<name>A0A840F5F5_9ACTN</name>
<proteinExistence type="predicted"/>
<organism evidence="2 3">
    <name type="scientific">Gordonia humi</name>
    <dbReference type="NCBI Taxonomy" id="686429"/>
    <lineage>
        <taxon>Bacteria</taxon>
        <taxon>Bacillati</taxon>
        <taxon>Actinomycetota</taxon>
        <taxon>Actinomycetes</taxon>
        <taxon>Mycobacteriales</taxon>
        <taxon>Gordoniaceae</taxon>
        <taxon>Gordonia</taxon>
    </lineage>
</organism>
<dbReference type="Gene3D" id="3.30.1310.10">
    <property type="entry name" value="Nucleoid-associated protein YbaB-like domain"/>
    <property type="match status" value="1"/>
</dbReference>
<dbReference type="GO" id="GO:0003677">
    <property type="term" value="F:DNA binding"/>
    <property type="evidence" value="ECO:0007669"/>
    <property type="project" value="UniProtKB-KW"/>
</dbReference>
<dbReference type="AlphaFoldDB" id="A0A840F5F5"/>
<dbReference type="EMBL" id="JACIFP010000001">
    <property type="protein sequence ID" value="MBB4137648.1"/>
    <property type="molecule type" value="Genomic_DNA"/>
</dbReference>
<accession>A0A840F5F5</accession>
<evidence type="ECO:0000256" key="1">
    <source>
        <dbReference type="SAM" id="MobiDB-lite"/>
    </source>
</evidence>
<feature type="region of interest" description="Disordered" evidence="1">
    <location>
        <begin position="101"/>
        <end position="125"/>
    </location>
</feature>
<protein>
    <submittedName>
        <fullName evidence="2">DNA-binding protein YbaB</fullName>
    </submittedName>
</protein>
<keyword evidence="3" id="KW-1185">Reference proteome</keyword>
<feature type="compositionally biased region" description="Basic and acidic residues" evidence="1">
    <location>
        <begin position="114"/>
        <end position="125"/>
    </location>
</feature>
<gene>
    <name evidence="2" type="ORF">BKA16_004200</name>
</gene>
<dbReference type="Proteomes" id="UP000551501">
    <property type="component" value="Unassembled WGS sequence"/>
</dbReference>
<evidence type="ECO:0000313" key="2">
    <source>
        <dbReference type="EMBL" id="MBB4137648.1"/>
    </source>
</evidence>
<dbReference type="InterPro" id="IPR036894">
    <property type="entry name" value="YbaB-like_sf"/>
</dbReference>
<comment type="caution">
    <text evidence="2">The sequence shown here is derived from an EMBL/GenBank/DDBJ whole genome shotgun (WGS) entry which is preliminary data.</text>
</comment>
<sequence length="125" mass="13518">MSVMDEIARNAERQLEMLEDVQTRLGALTVRETGDDGRVIVHVDVSGALTGLELLPGACKGNPIALAEAIVRTAVRAATQVFTERAEIMAAFVEDFAELTGESMEPNGPTVRPTYREHFSSKGES</sequence>
<dbReference type="RefSeq" id="WP_183372483.1">
    <property type="nucleotide sequence ID" value="NZ_BAABHL010000001.1"/>
</dbReference>
<evidence type="ECO:0000313" key="3">
    <source>
        <dbReference type="Proteomes" id="UP000551501"/>
    </source>
</evidence>
<keyword evidence="2" id="KW-0238">DNA-binding</keyword>